<evidence type="ECO:0000256" key="5">
    <source>
        <dbReference type="ARBA" id="ARBA00023203"/>
    </source>
</evidence>
<keyword evidence="9" id="KW-1185">Reference proteome</keyword>
<accession>A0A267GAK8</accession>
<dbReference type="Pfam" id="PF01044">
    <property type="entry name" value="Vinculin"/>
    <property type="match status" value="1"/>
</dbReference>
<keyword evidence="4" id="KW-0963">Cytoplasm</keyword>
<proteinExistence type="inferred from homology"/>
<dbReference type="PANTHER" id="PTHR46180">
    <property type="entry name" value="VINCULIN"/>
    <property type="match status" value="1"/>
</dbReference>
<reference evidence="8 9" key="1">
    <citation type="submission" date="2017-06" db="EMBL/GenBank/DDBJ databases">
        <title>A platform for efficient transgenesis in Macrostomum lignano, a flatworm model organism for stem cell research.</title>
        <authorList>
            <person name="Berezikov E."/>
        </authorList>
    </citation>
    <scope>NUCLEOTIDE SEQUENCE [LARGE SCALE GENOMIC DNA]</scope>
    <source>
        <strain evidence="8">DV1</strain>
        <tissue evidence="8">Whole organism</tissue>
    </source>
</reference>
<dbReference type="GO" id="GO:0005737">
    <property type="term" value="C:cytoplasm"/>
    <property type="evidence" value="ECO:0007669"/>
    <property type="project" value="UniProtKB-SubCell"/>
</dbReference>
<dbReference type="Gene3D" id="1.20.120.810">
    <property type="entry name" value="Vinculin, Vh2 four-helix bundle"/>
    <property type="match status" value="1"/>
</dbReference>
<dbReference type="InterPro" id="IPR036723">
    <property type="entry name" value="Alpha-catenin/vinculin-like_sf"/>
</dbReference>
<feature type="compositionally biased region" description="Acidic residues" evidence="7">
    <location>
        <begin position="840"/>
        <end position="850"/>
    </location>
</feature>
<evidence type="ECO:0000256" key="1">
    <source>
        <dbReference type="ARBA" id="ARBA00004496"/>
    </source>
</evidence>
<sequence>MKDSYHTKIIATILEPLSQQISNLIVLYESSSDGRCLPDLRGPVAAVDEAVQRLIQVGQDTAASSNDQRLNKQLTASLQRVPQSSRLLKEAAEMFVRDPSSAEAKLKLVEGSRGILQGTHEILLAWDESEVRKIVVNCRLLIDRLQPVCGMETEEHLVHFIQEDLNVLLPRVNQAVLGRANELLDEEERDFLVGEIDRLPALIEELLSELKLRLILLLTKSNGIKEVTDNIALTVDKITALLLDVIDMLLYHAIASDRQRLLRLLKQGLQQVRAVANGDDPAGADSADLSDFGAQLRDCLIECGWLDRPGIDQLHQELVSTMDSLCHSVRDRLPDQTESLLAQVERQVLALAVECGDKSRLIGHGAPDLQHPGSSFRPPHQQQQDQQQQQQQHYRNHRRATIEEAIAALQRQPFNLEAAATACLEAAQPATQANHPHAQELAASSAALARRSLAMSNAPAGELESARARLLDQMTELSSLLGPDGVRAACDAFLDPMGPIKRLVDCAERGETDAFYSAADSVRKQAGQLSEAAELVALKPPGHLSAADSARERGTRQSAVRSVTDQLNRLAPQLANAGRARLLVHSGGSPGPAASGVADHLRQLQDAWREAVDRLRNRLDRLADLPACLRQLLADVTADSEAAAAALQASKSAAGARSPSQQQFVAATSAAARRANRAVQLLQADAENCLDSAAKADLVRQAAQLRDAIGAMVTAAKAAASDPAARGPAWRDANQQILDLLGDLLLTRYKPSERRFSSSSSEAPSSAMSPQLRQPQPQWSSSGGSKSPSRSLGFDPPQQQPQPQPPPPPPKPQPQPPPPPPKPQPQQKSPTRRVSNPTGETDDLDADDYAQIDRVEHRLPPPSSTPATLTAPGQQQQQRPPASAQKPQQSVSFGLVPTEQLNERLFDQIEQSQASQPILEAARSLHQQVTQYSSEDNEIIAAAEKISLLFARLNQIMNEKDSSKKDLLDTAKAIVEASQNVTRIGNSLASRCTDLSIQGSLLRSCQKIPTIGTQLKILTAVKATTMLGEAERQQLMKNQLLKSEEDSEDPEEDMEATEMLVGNARALMDAVSQTVQVAEGASIKIRVDAGAVMKWRKRTK</sequence>
<dbReference type="GO" id="GO:0007155">
    <property type="term" value="P:cell adhesion"/>
    <property type="evidence" value="ECO:0007669"/>
    <property type="project" value="InterPro"/>
</dbReference>
<feature type="compositionally biased region" description="Low complexity" evidence="7">
    <location>
        <begin position="865"/>
        <end position="889"/>
    </location>
</feature>
<protein>
    <recommendedName>
        <fullName evidence="3">Vinculin</fullName>
    </recommendedName>
</protein>
<dbReference type="OrthoDB" id="29742at2759"/>
<comment type="similarity">
    <text evidence="2">Belongs to the vinculin/alpha-catenin family.</text>
</comment>
<dbReference type="GO" id="GO:0051015">
    <property type="term" value="F:actin filament binding"/>
    <property type="evidence" value="ECO:0007669"/>
    <property type="project" value="InterPro"/>
</dbReference>
<feature type="region of interest" description="Disordered" evidence="7">
    <location>
        <begin position="362"/>
        <end position="397"/>
    </location>
</feature>
<evidence type="ECO:0000256" key="3">
    <source>
        <dbReference type="ARBA" id="ARBA00014125"/>
    </source>
</evidence>
<name>A0A267GAK8_9PLAT</name>
<keyword evidence="6" id="KW-0175">Coiled coil</keyword>
<dbReference type="SUPFAM" id="SSF47220">
    <property type="entry name" value="alpha-catenin/vinculin-like"/>
    <property type="match status" value="4"/>
</dbReference>
<evidence type="ECO:0000256" key="4">
    <source>
        <dbReference type="ARBA" id="ARBA00022490"/>
    </source>
</evidence>
<dbReference type="AlphaFoldDB" id="A0A267GAK8"/>
<keyword evidence="5" id="KW-0009">Actin-binding</keyword>
<dbReference type="InterPro" id="IPR017997">
    <property type="entry name" value="Vinculin"/>
</dbReference>
<comment type="subcellular location">
    <subcellularLocation>
        <location evidence="1">Cytoplasm</location>
    </subcellularLocation>
</comment>
<gene>
    <name evidence="8" type="ORF">BOX15_Mlig000152g1</name>
</gene>
<organism evidence="8 9">
    <name type="scientific">Macrostomum lignano</name>
    <dbReference type="NCBI Taxonomy" id="282301"/>
    <lineage>
        <taxon>Eukaryota</taxon>
        <taxon>Metazoa</taxon>
        <taxon>Spiralia</taxon>
        <taxon>Lophotrochozoa</taxon>
        <taxon>Platyhelminthes</taxon>
        <taxon>Rhabditophora</taxon>
        <taxon>Macrostomorpha</taxon>
        <taxon>Macrostomida</taxon>
        <taxon>Macrostomidae</taxon>
        <taxon>Macrostomum</taxon>
    </lineage>
</organism>
<dbReference type="InterPro" id="IPR006077">
    <property type="entry name" value="Vinculin/catenin"/>
</dbReference>
<dbReference type="Gene3D" id="1.20.120.230">
    <property type="entry name" value="Alpha-catenin/vinculin-like"/>
    <property type="match status" value="3"/>
</dbReference>
<dbReference type="Proteomes" id="UP000215902">
    <property type="component" value="Unassembled WGS sequence"/>
</dbReference>
<dbReference type="STRING" id="282301.A0A267GAK8"/>
<evidence type="ECO:0000313" key="8">
    <source>
        <dbReference type="EMBL" id="PAA82349.1"/>
    </source>
</evidence>
<feature type="compositionally biased region" description="Pro residues" evidence="7">
    <location>
        <begin position="798"/>
        <end position="824"/>
    </location>
</feature>
<comment type="caution">
    <text evidence="8">The sequence shown here is derived from an EMBL/GenBank/DDBJ whole genome shotgun (WGS) entry which is preliminary data.</text>
</comment>
<feature type="region of interest" description="Disordered" evidence="7">
    <location>
        <begin position="754"/>
        <end position="891"/>
    </location>
</feature>
<evidence type="ECO:0000256" key="2">
    <source>
        <dbReference type="ARBA" id="ARBA00008376"/>
    </source>
</evidence>
<evidence type="ECO:0000313" key="9">
    <source>
        <dbReference type="Proteomes" id="UP000215902"/>
    </source>
</evidence>
<feature type="coiled-coil region" evidence="6">
    <location>
        <begin position="598"/>
        <end position="625"/>
    </location>
</feature>
<evidence type="ECO:0000256" key="7">
    <source>
        <dbReference type="SAM" id="MobiDB-lite"/>
    </source>
</evidence>
<evidence type="ECO:0000256" key="6">
    <source>
        <dbReference type="SAM" id="Coils"/>
    </source>
</evidence>
<feature type="compositionally biased region" description="Low complexity" evidence="7">
    <location>
        <begin position="757"/>
        <end position="797"/>
    </location>
</feature>
<feature type="compositionally biased region" description="Low complexity" evidence="7">
    <location>
        <begin position="381"/>
        <end position="392"/>
    </location>
</feature>
<dbReference type="EMBL" id="NIVC01000477">
    <property type="protein sequence ID" value="PAA82349.1"/>
    <property type="molecule type" value="Genomic_DNA"/>
</dbReference>